<dbReference type="EnsemblPlants" id="AES66670">
    <property type="protein sequence ID" value="AES66670"/>
    <property type="gene ID" value="MTR_2g077070"/>
</dbReference>
<proteinExistence type="predicted"/>
<dbReference type="EMBL" id="CM001218">
    <property type="protein sequence ID" value="AES66670.1"/>
    <property type="molecule type" value="Genomic_DNA"/>
</dbReference>
<reference evidence="2" key="3">
    <citation type="submission" date="2015-04" db="UniProtKB">
        <authorList>
            <consortium name="EnsemblPlants"/>
        </authorList>
    </citation>
    <scope>IDENTIFICATION</scope>
    <source>
        <strain evidence="2">cv. Jemalong A17</strain>
    </source>
</reference>
<reference evidence="1 3" key="2">
    <citation type="journal article" date="2014" name="BMC Genomics">
        <title>An improved genome release (version Mt4.0) for the model legume Medicago truncatula.</title>
        <authorList>
            <person name="Tang H."/>
            <person name="Krishnakumar V."/>
            <person name="Bidwell S."/>
            <person name="Rosen B."/>
            <person name="Chan A."/>
            <person name="Zhou S."/>
            <person name="Gentzbittel L."/>
            <person name="Childs K.L."/>
            <person name="Yandell M."/>
            <person name="Gundlach H."/>
            <person name="Mayer K.F."/>
            <person name="Schwartz D.C."/>
            <person name="Town C.D."/>
        </authorList>
    </citation>
    <scope>GENOME REANNOTATION</scope>
    <source>
        <strain evidence="2 3">cv. Jemalong A17</strain>
    </source>
</reference>
<evidence type="ECO:0000313" key="2">
    <source>
        <dbReference type="EnsemblPlants" id="AES66670"/>
    </source>
</evidence>
<accession>G7IJF9</accession>
<dbReference type="eggNOG" id="ENOG502SQDN">
    <property type="taxonomic scope" value="Eukaryota"/>
</dbReference>
<gene>
    <name evidence="1" type="ordered locus">MTR_2g077070</name>
</gene>
<evidence type="ECO:0000313" key="1">
    <source>
        <dbReference type="EMBL" id="AES66670.1"/>
    </source>
</evidence>
<dbReference type="PaxDb" id="3880-AES66670"/>
<dbReference type="Proteomes" id="UP000002051">
    <property type="component" value="Chromosome 2"/>
</dbReference>
<evidence type="ECO:0000313" key="3">
    <source>
        <dbReference type="Proteomes" id="UP000002051"/>
    </source>
</evidence>
<reference evidence="1 3" key="1">
    <citation type="journal article" date="2011" name="Nature">
        <title>The Medicago genome provides insight into the evolution of rhizobial symbioses.</title>
        <authorList>
            <person name="Young N.D."/>
            <person name="Debelle F."/>
            <person name="Oldroyd G.E."/>
            <person name="Geurts R."/>
            <person name="Cannon S.B."/>
            <person name="Udvardi M.K."/>
            <person name="Benedito V.A."/>
            <person name="Mayer K.F."/>
            <person name="Gouzy J."/>
            <person name="Schoof H."/>
            <person name="Van de Peer Y."/>
            <person name="Proost S."/>
            <person name="Cook D.R."/>
            <person name="Meyers B.C."/>
            <person name="Spannagl M."/>
            <person name="Cheung F."/>
            <person name="De Mita S."/>
            <person name="Krishnakumar V."/>
            <person name="Gundlach H."/>
            <person name="Zhou S."/>
            <person name="Mudge J."/>
            <person name="Bharti A.K."/>
            <person name="Murray J.D."/>
            <person name="Naoumkina M.A."/>
            <person name="Rosen B."/>
            <person name="Silverstein K.A."/>
            <person name="Tang H."/>
            <person name="Rombauts S."/>
            <person name="Zhao P.X."/>
            <person name="Zhou P."/>
            <person name="Barbe V."/>
            <person name="Bardou P."/>
            <person name="Bechner M."/>
            <person name="Bellec A."/>
            <person name="Berger A."/>
            <person name="Berges H."/>
            <person name="Bidwell S."/>
            <person name="Bisseling T."/>
            <person name="Choisne N."/>
            <person name="Couloux A."/>
            <person name="Denny R."/>
            <person name="Deshpande S."/>
            <person name="Dai X."/>
            <person name="Doyle J.J."/>
            <person name="Dudez A.M."/>
            <person name="Farmer A.D."/>
            <person name="Fouteau S."/>
            <person name="Franken C."/>
            <person name="Gibelin C."/>
            <person name="Gish J."/>
            <person name="Goldstein S."/>
            <person name="Gonzalez A.J."/>
            <person name="Green P.J."/>
            <person name="Hallab A."/>
            <person name="Hartog M."/>
            <person name="Hua A."/>
            <person name="Humphray S.J."/>
            <person name="Jeong D.H."/>
            <person name="Jing Y."/>
            <person name="Jocker A."/>
            <person name="Kenton S.M."/>
            <person name="Kim D.J."/>
            <person name="Klee K."/>
            <person name="Lai H."/>
            <person name="Lang C."/>
            <person name="Lin S."/>
            <person name="Macmil S.L."/>
            <person name="Magdelenat G."/>
            <person name="Matthews L."/>
            <person name="McCorrison J."/>
            <person name="Monaghan E.L."/>
            <person name="Mun J.H."/>
            <person name="Najar F.Z."/>
            <person name="Nicholson C."/>
            <person name="Noirot C."/>
            <person name="O'Bleness M."/>
            <person name="Paule C.R."/>
            <person name="Poulain J."/>
            <person name="Prion F."/>
            <person name="Qin B."/>
            <person name="Qu C."/>
            <person name="Retzel E.F."/>
            <person name="Riddle C."/>
            <person name="Sallet E."/>
            <person name="Samain S."/>
            <person name="Samson N."/>
            <person name="Sanders I."/>
            <person name="Saurat O."/>
            <person name="Scarpelli C."/>
            <person name="Schiex T."/>
            <person name="Segurens B."/>
            <person name="Severin A.J."/>
            <person name="Sherrier D.J."/>
            <person name="Shi R."/>
            <person name="Sims S."/>
            <person name="Singer S.R."/>
            <person name="Sinharoy S."/>
            <person name="Sterck L."/>
            <person name="Viollet A."/>
            <person name="Wang B.B."/>
            <person name="Wang K."/>
            <person name="Wang M."/>
            <person name="Wang X."/>
            <person name="Warfsmann J."/>
            <person name="Weissenbach J."/>
            <person name="White D.D."/>
            <person name="White J.D."/>
            <person name="Wiley G.B."/>
            <person name="Wincker P."/>
            <person name="Xing Y."/>
            <person name="Yang L."/>
            <person name="Yao Z."/>
            <person name="Ying F."/>
            <person name="Zhai J."/>
            <person name="Zhou L."/>
            <person name="Zuber A."/>
            <person name="Denarie J."/>
            <person name="Dixon R.A."/>
            <person name="May G.D."/>
            <person name="Schwartz D.C."/>
            <person name="Rogers J."/>
            <person name="Quetier F."/>
            <person name="Town C.D."/>
            <person name="Roe B.A."/>
        </authorList>
    </citation>
    <scope>NUCLEOTIDE SEQUENCE [LARGE SCALE GENOMIC DNA]</scope>
    <source>
        <strain evidence="1">A17</strain>
        <strain evidence="2 3">cv. Jemalong A17</strain>
    </source>
</reference>
<dbReference type="AlphaFoldDB" id="G7IJF9"/>
<name>G7IJF9_MEDTR</name>
<protein>
    <submittedName>
        <fullName evidence="1 2">Uncharacterized protein</fullName>
    </submittedName>
</protein>
<organism evidence="1 3">
    <name type="scientific">Medicago truncatula</name>
    <name type="common">Barrel medic</name>
    <name type="synonym">Medicago tribuloides</name>
    <dbReference type="NCBI Taxonomy" id="3880"/>
    <lineage>
        <taxon>Eukaryota</taxon>
        <taxon>Viridiplantae</taxon>
        <taxon>Streptophyta</taxon>
        <taxon>Embryophyta</taxon>
        <taxon>Tracheophyta</taxon>
        <taxon>Spermatophyta</taxon>
        <taxon>Magnoliopsida</taxon>
        <taxon>eudicotyledons</taxon>
        <taxon>Gunneridae</taxon>
        <taxon>Pentapetalae</taxon>
        <taxon>rosids</taxon>
        <taxon>fabids</taxon>
        <taxon>Fabales</taxon>
        <taxon>Fabaceae</taxon>
        <taxon>Papilionoideae</taxon>
        <taxon>50 kb inversion clade</taxon>
        <taxon>NPAAA clade</taxon>
        <taxon>Hologalegina</taxon>
        <taxon>IRL clade</taxon>
        <taxon>Trifolieae</taxon>
        <taxon>Medicago</taxon>
    </lineage>
</organism>
<dbReference type="HOGENOM" id="CLU_1818696_0_0_1"/>
<keyword evidence="3" id="KW-1185">Reference proteome</keyword>
<sequence>MEYHNRSGCLTPSRTFGDTLNCLYQEDPHAFNASNVSLQDGERNSVTMEEAQINPKIQDSLDLWQHIRAYDKENAASQFILVLSKKQKQQVKKQLQIADQTSKHPVTVPTDNAGSAMATSSAIVETDVNLIGSAPHGVVPVQ</sequence>